<dbReference type="SUPFAM" id="SSF51905">
    <property type="entry name" value="FAD/NAD(P)-binding domain"/>
    <property type="match status" value="1"/>
</dbReference>
<dbReference type="PRINTS" id="PR00469">
    <property type="entry name" value="PNDRDTASEII"/>
</dbReference>
<dbReference type="PANTHER" id="PTHR43747:SF1">
    <property type="entry name" value="SLR1998 PROTEIN"/>
    <property type="match status" value="1"/>
</dbReference>
<name>A0A5R8K929_9BACT</name>
<dbReference type="Pfam" id="PF04820">
    <property type="entry name" value="Trp_halogenase"/>
    <property type="match status" value="2"/>
</dbReference>
<organism evidence="1 2">
    <name type="scientific">Phragmitibacter flavus</name>
    <dbReference type="NCBI Taxonomy" id="2576071"/>
    <lineage>
        <taxon>Bacteria</taxon>
        <taxon>Pseudomonadati</taxon>
        <taxon>Verrucomicrobiota</taxon>
        <taxon>Verrucomicrobiia</taxon>
        <taxon>Verrucomicrobiales</taxon>
        <taxon>Verrucomicrobiaceae</taxon>
        <taxon>Phragmitibacter</taxon>
    </lineage>
</organism>
<evidence type="ECO:0000313" key="2">
    <source>
        <dbReference type="Proteomes" id="UP000306196"/>
    </source>
</evidence>
<dbReference type="GO" id="GO:0004497">
    <property type="term" value="F:monooxygenase activity"/>
    <property type="evidence" value="ECO:0007669"/>
    <property type="project" value="InterPro"/>
</dbReference>
<protein>
    <submittedName>
        <fullName evidence="1">NAD(P)/FAD-dependent oxidoreductase</fullName>
    </submittedName>
</protein>
<keyword evidence="2" id="KW-1185">Reference proteome</keyword>
<dbReference type="PANTHER" id="PTHR43747">
    <property type="entry name" value="FAD-BINDING PROTEIN"/>
    <property type="match status" value="1"/>
</dbReference>
<evidence type="ECO:0000313" key="1">
    <source>
        <dbReference type="EMBL" id="TLD68834.1"/>
    </source>
</evidence>
<dbReference type="Proteomes" id="UP000306196">
    <property type="component" value="Unassembled WGS sequence"/>
</dbReference>
<reference evidence="1 2" key="1">
    <citation type="submission" date="2019-05" db="EMBL/GenBank/DDBJ databases">
        <title>Verrucobacter flavum gen. nov., sp. nov. a new member of the family Verrucomicrobiaceae.</title>
        <authorList>
            <person name="Szuroczki S."/>
            <person name="Abbaszade G."/>
            <person name="Szabo A."/>
            <person name="Felfoldi T."/>
            <person name="Schumann P."/>
            <person name="Boka K."/>
            <person name="Keki Z."/>
            <person name="Toumi M."/>
            <person name="Toth E."/>
        </authorList>
    </citation>
    <scope>NUCLEOTIDE SEQUENCE [LARGE SCALE GENOMIC DNA]</scope>
    <source>
        <strain evidence="1 2">MG-N-17</strain>
    </source>
</reference>
<sequence length="439" mass="48786">MIRLRALPLTALQRKFEMVAVNSKRRIAIVGSGPAGCTLACLLARAGMEAVIFDDEKRPEMVVGESLIPLLVTVFRRLGIEEKVAALGTYKPGVTWSLSDEEALLLSFDAIEGVLPTYAYNVPRREFDQLITDTALEAGAKFVKVSAKLELVDGAPELSAETLALVPEWGGRQPDLLIDASGRRRLFAKLLGIGADVGLRKDVSHFAHYEGCVMPPPSGQTLISRLKHGWGWRIPLPGKVSVGVVINKEHAKKYGDTPEEQLERIIEESPVLISTCRDRVRISPVTTYANYQLISHRGHGRNWTAVGDSFGFVDPMLSPGLCMAMVSAERLADVIIQGGDWESKAGEYIDWFRNELVAWQDLIDYFYDGRIFALFKSGMQFSERYPGKFSMMMQKHMSRHIAGMAAGGLTTRAYSRGLLRFMSKYATRDCFKAEDYAVQ</sequence>
<proteinExistence type="predicted"/>
<dbReference type="InterPro" id="IPR036188">
    <property type="entry name" value="FAD/NAD-bd_sf"/>
</dbReference>
<dbReference type="InterPro" id="IPR050816">
    <property type="entry name" value="Flavin-dep_Halogenase_NPB"/>
</dbReference>
<comment type="caution">
    <text evidence="1">The sequence shown here is derived from an EMBL/GenBank/DDBJ whole genome shotgun (WGS) entry which is preliminary data.</text>
</comment>
<dbReference type="OrthoDB" id="9785276at2"/>
<gene>
    <name evidence="1" type="ORF">FEM03_20370</name>
</gene>
<dbReference type="AlphaFoldDB" id="A0A5R8K929"/>
<dbReference type="Gene3D" id="3.50.50.60">
    <property type="entry name" value="FAD/NAD(P)-binding domain"/>
    <property type="match status" value="1"/>
</dbReference>
<accession>A0A5R8K929</accession>
<dbReference type="EMBL" id="VAUV01000018">
    <property type="protein sequence ID" value="TLD68834.1"/>
    <property type="molecule type" value="Genomic_DNA"/>
</dbReference>
<dbReference type="InterPro" id="IPR006905">
    <property type="entry name" value="Flavin_halogenase"/>
</dbReference>